<dbReference type="PRINTS" id="PR00081">
    <property type="entry name" value="GDHRDH"/>
</dbReference>
<evidence type="ECO:0000256" key="3">
    <source>
        <dbReference type="ARBA" id="ARBA00022857"/>
    </source>
</evidence>
<keyword evidence="2" id="KW-0963">Cytoplasm</keyword>
<dbReference type="GO" id="GO:0004757">
    <property type="term" value="F:sepiapterin reductase (NADP+) activity"/>
    <property type="evidence" value="ECO:0007669"/>
    <property type="project" value="TreeGrafter"/>
</dbReference>
<evidence type="ECO:0000313" key="5">
    <source>
        <dbReference type="EMBL" id="OXA49542.1"/>
    </source>
</evidence>
<protein>
    <submittedName>
        <fullName evidence="5">Sepiapterin reductase</fullName>
    </submittedName>
</protein>
<organism evidence="5 6">
    <name type="scientific">Folsomia candida</name>
    <name type="common">Springtail</name>
    <dbReference type="NCBI Taxonomy" id="158441"/>
    <lineage>
        <taxon>Eukaryota</taxon>
        <taxon>Metazoa</taxon>
        <taxon>Ecdysozoa</taxon>
        <taxon>Arthropoda</taxon>
        <taxon>Hexapoda</taxon>
        <taxon>Collembola</taxon>
        <taxon>Entomobryomorpha</taxon>
        <taxon>Isotomoidea</taxon>
        <taxon>Isotomidae</taxon>
        <taxon>Proisotominae</taxon>
        <taxon>Folsomia</taxon>
    </lineage>
</organism>
<dbReference type="Gene3D" id="3.40.50.720">
    <property type="entry name" value="NAD(P)-binding Rossmann-like Domain"/>
    <property type="match status" value="1"/>
</dbReference>
<dbReference type="AlphaFoldDB" id="A0A226DVQ7"/>
<dbReference type="OMA" id="INIWREF"/>
<dbReference type="InterPro" id="IPR002347">
    <property type="entry name" value="SDR_fam"/>
</dbReference>
<dbReference type="Pfam" id="PF00106">
    <property type="entry name" value="adh_short"/>
    <property type="match status" value="1"/>
</dbReference>
<dbReference type="GO" id="GO:0005737">
    <property type="term" value="C:cytoplasm"/>
    <property type="evidence" value="ECO:0007669"/>
    <property type="project" value="UniProtKB-SubCell"/>
</dbReference>
<keyword evidence="4" id="KW-0560">Oxidoreductase</keyword>
<keyword evidence="3" id="KW-0521">NADP</keyword>
<reference evidence="5 6" key="1">
    <citation type="submission" date="2015-12" db="EMBL/GenBank/DDBJ databases">
        <title>The genome of Folsomia candida.</title>
        <authorList>
            <person name="Faddeeva A."/>
            <person name="Derks M.F."/>
            <person name="Anvar Y."/>
            <person name="Smit S."/>
            <person name="Van Straalen N."/>
            <person name="Roelofs D."/>
        </authorList>
    </citation>
    <scope>NUCLEOTIDE SEQUENCE [LARGE SCALE GENOMIC DNA]</scope>
    <source>
        <strain evidence="5 6">VU population</strain>
        <tissue evidence="5">Whole body</tissue>
    </source>
</reference>
<dbReference type="InterPro" id="IPR036291">
    <property type="entry name" value="NAD(P)-bd_dom_sf"/>
</dbReference>
<dbReference type="PANTHER" id="PTHR44085">
    <property type="entry name" value="SEPIAPTERIN REDUCTASE"/>
    <property type="match status" value="1"/>
</dbReference>
<sequence length="263" mass="28625">MSEFWGSKTFCVVTGGSRGLGRSIAAEFSKRISPGSTLILLARTLPATDDTKGEILRVNPNCKVLGLGMDLMNPDIPKFEATLQKAVGDATSTFDQCVLVHCAGTTGDCTNRTVQYTNFSEIQYFFNLEVTSMLLLTSSFVKFFQGYAKHTTVIQLTTELTPFPRGGVYCAAKAARDSLMRSIALEEGEAVRTLSFNPGSCDTGMMDDAIASCTDQPTRQVLLDMKNSGKLLKPEVPVGKLVQILETNGFISGQHFDYEVVKD</sequence>
<keyword evidence="6" id="KW-1185">Reference proteome</keyword>
<comment type="subcellular location">
    <subcellularLocation>
        <location evidence="1">Cytoplasm</location>
    </subcellularLocation>
</comment>
<evidence type="ECO:0000313" key="6">
    <source>
        <dbReference type="Proteomes" id="UP000198287"/>
    </source>
</evidence>
<accession>A0A226DVQ7</accession>
<gene>
    <name evidence="5" type="ORF">Fcan01_15855</name>
</gene>
<proteinExistence type="predicted"/>
<dbReference type="InterPro" id="IPR051721">
    <property type="entry name" value="Biopterin_syn/organic_redct"/>
</dbReference>
<dbReference type="Proteomes" id="UP000198287">
    <property type="component" value="Unassembled WGS sequence"/>
</dbReference>
<dbReference type="SUPFAM" id="SSF51735">
    <property type="entry name" value="NAD(P)-binding Rossmann-fold domains"/>
    <property type="match status" value="1"/>
</dbReference>
<evidence type="ECO:0000256" key="4">
    <source>
        <dbReference type="ARBA" id="ARBA00023002"/>
    </source>
</evidence>
<dbReference type="STRING" id="158441.A0A226DVQ7"/>
<dbReference type="OrthoDB" id="153074at2759"/>
<name>A0A226DVQ7_FOLCA</name>
<dbReference type="PANTHER" id="PTHR44085:SF2">
    <property type="entry name" value="SEPIAPTERIN REDUCTASE"/>
    <property type="match status" value="1"/>
</dbReference>
<evidence type="ECO:0000256" key="1">
    <source>
        <dbReference type="ARBA" id="ARBA00004496"/>
    </source>
</evidence>
<comment type="caution">
    <text evidence="5">The sequence shown here is derived from an EMBL/GenBank/DDBJ whole genome shotgun (WGS) entry which is preliminary data.</text>
</comment>
<dbReference type="GO" id="GO:0006729">
    <property type="term" value="P:tetrahydrobiopterin biosynthetic process"/>
    <property type="evidence" value="ECO:0007669"/>
    <property type="project" value="TreeGrafter"/>
</dbReference>
<dbReference type="EMBL" id="LNIX01000010">
    <property type="protein sequence ID" value="OXA49542.1"/>
    <property type="molecule type" value="Genomic_DNA"/>
</dbReference>
<evidence type="ECO:0000256" key="2">
    <source>
        <dbReference type="ARBA" id="ARBA00022490"/>
    </source>
</evidence>